<dbReference type="InterPro" id="IPR050736">
    <property type="entry name" value="Sensor_HK_Regulatory"/>
</dbReference>
<dbReference type="Pfam" id="PF00512">
    <property type="entry name" value="HisKA"/>
    <property type="match status" value="1"/>
</dbReference>
<dbReference type="RefSeq" id="WP_166505085.1">
    <property type="nucleotide sequence ID" value="NZ_JAKNTL010000007.1"/>
</dbReference>
<dbReference type="InterPro" id="IPR036097">
    <property type="entry name" value="HisK_dim/P_sf"/>
</dbReference>
<protein>
    <recommendedName>
        <fullName evidence="2">histidine kinase</fullName>
        <ecNumber evidence="2">2.7.13.3</ecNumber>
    </recommendedName>
</protein>
<keyword evidence="4 12" id="KW-0808">Transferase</keyword>
<evidence type="ECO:0000256" key="3">
    <source>
        <dbReference type="ARBA" id="ARBA00022553"/>
    </source>
</evidence>
<dbReference type="Gene3D" id="3.30.565.10">
    <property type="entry name" value="Histidine kinase-like ATPase, C-terminal domain"/>
    <property type="match status" value="1"/>
</dbReference>
<dbReference type="GO" id="GO:0000155">
    <property type="term" value="F:phosphorelay sensor kinase activity"/>
    <property type="evidence" value="ECO:0007669"/>
    <property type="project" value="InterPro"/>
</dbReference>
<dbReference type="Pfam" id="PF02518">
    <property type="entry name" value="HATPase_c"/>
    <property type="match status" value="1"/>
</dbReference>
<dbReference type="NCBIfam" id="TIGR00229">
    <property type="entry name" value="sensory_box"/>
    <property type="match status" value="1"/>
</dbReference>
<dbReference type="PROSITE" id="PS50109">
    <property type="entry name" value="HIS_KIN"/>
    <property type="match status" value="1"/>
</dbReference>
<dbReference type="InterPro" id="IPR036890">
    <property type="entry name" value="HATPase_C_sf"/>
</dbReference>
<dbReference type="SMART" id="SM00387">
    <property type="entry name" value="HATPase_c"/>
    <property type="match status" value="1"/>
</dbReference>
<dbReference type="PROSITE" id="PS50112">
    <property type="entry name" value="PAS"/>
    <property type="match status" value="3"/>
</dbReference>
<dbReference type="Gene3D" id="1.10.287.130">
    <property type="match status" value="1"/>
</dbReference>
<comment type="catalytic activity">
    <reaction evidence="1">
        <text>ATP + protein L-histidine = ADP + protein N-phospho-L-histidine.</text>
        <dbReference type="EC" id="2.7.13.3"/>
    </reaction>
</comment>
<dbReference type="InterPro" id="IPR005467">
    <property type="entry name" value="His_kinase_dom"/>
</dbReference>
<evidence type="ECO:0000256" key="7">
    <source>
        <dbReference type="ARBA" id="ARBA00022840"/>
    </source>
</evidence>
<keyword evidence="3" id="KW-0597">Phosphoprotein</keyword>
<dbReference type="PRINTS" id="PR00344">
    <property type="entry name" value="BCTRLSENSOR"/>
</dbReference>
<dbReference type="CDD" id="cd00082">
    <property type="entry name" value="HisKA"/>
    <property type="match status" value="1"/>
</dbReference>
<reference evidence="12 13" key="1">
    <citation type="submission" date="2014-09" db="EMBL/GenBank/DDBJ databases">
        <authorList>
            <person name="Hornung B.V."/>
        </authorList>
    </citation>
    <scope>NUCLEOTIDE SEQUENCE [LARGE SCALE GENOMIC DNA]</scope>
    <source>
        <strain evidence="12 13">FRIFI</strain>
    </source>
</reference>
<evidence type="ECO:0000256" key="5">
    <source>
        <dbReference type="ARBA" id="ARBA00022741"/>
    </source>
</evidence>
<dbReference type="InterPro" id="IPR000700">
    <property type="entry name" value="PAS-assoc_C"/>
</dbReference>
<proteinExistence type="predicted"/>
<dbReference type="Gene3D" id="3.30.450.20">
    <property type="entry name" value="PAS domain"/>
    <property type="match status" value="3"/>
</dbReference>
<dbReference type="InterPro" id="IPR013656">
    <property type="entry name" value="PAS_4"/>
</dbReference>
<dbReference type="KEGG" id="rhom:FRIFI_0863"/>
<dbReference type="Pfam" id="PF13426">
    <property type="entry name" value="PAS_9"/>
    <property type="match status" value="1"/>
</dbReference>
<keyword evidence="5" id="KW-0547">Nucleotide-binding</keyword>
<dbReference type="Proteomes" id="UP000245695">
    <property type="component" value="Chromosome 1"/>
</dbReference>
<dbReference type="InterPro" id="IPR003594">
    <property type="entry name" value="HATPase_dom"/>
</dbReference>
<dbReference type="SUPFAM" id="SSF47384">
    <property type="entry name" value="Homodimeric domain of signal transducing histidine kinase"/>
    <property type="match status" value="1"/>
</dbReference>
<dbReference type="InterPro" id="IPR003661">
    <property type="entry name" value="HisK_dim/P_dom"/>
</dbReference>
<dbReference type="Pfam" id="PF08447">
    <property type="entry name" value="PAS_3"/>
    <property type="match status" value="1"/>
</dbReference>
<feature type="domain" description="PAC" evidence="11">
    <location>
        <begin position="476"/>
        <end position="524"/>
    </location>
</feature>
<sequence>MKRIFNKLNENIIIINNKGDILFCNEVLLEKLGYKQKDIIQNNINNILYNIEDIDCIKKEENIDLLFYRKTKDIVKFNCDIIIDFFEEKEAIFILCKEISKSYTIEDLDNLLDSIPIGLWIKNIDGKYLYSNRYLASLANKEKENMIGNYDIDNFKDEYAHLYKEVDEEVINTKKPRLFEEAIIVNGISKEFESYKAPILGENEDVIYTVGATRDISLRKKIEKQVFNNHNQVSTLNNILNISNRDIKGLLENGCYELLKYLSIDGISIWLYDKDKKELKSYIRRGYSVVSQHEGIIKLGKDTIEWEIFNNMSDGLRDINEVSHIDICKKMENDGVKYIGTYKIKLRDDIIGILTIYYKYDNKPPEYDQSNFIKAICGQMAILIKNLKLTNEIKIENKKRSNTERELALFLETAVDLVGVIDEDGYFKKANSKWSEVLGWTEEELININLKNLLHPEDMKKVLSVKDFKKGSKFRKNVKYRYLNKNGKYIWLHIGSKYVEEENHFLVTGRDITKEMYVEEQTKKLEKAIEIESMKNEFFSNISHEFKTPLNIILGSMQLLNQSIYKNSITTEKLINHISTIKQNSYRLLRLVNNLIDISKIETGYYELQLSNNNIVNIIEDITLSVVNYVECKNINLIFDTDTECEILACDPDKIERVMLNLLSNAIKYTGEYGEIIVSLKSDGKKVIVSVKDNGTGIPKDKIGIIFDRFGQVNDALIKRREGSGIGLSLVKSLVEMHGGSIRVESELNIGSEFIFEIPVSLIEDEEVTILDKNLRDTQIEKCNIEFSDIYNI</sequence>
<dbReference type="Pfam" id="PF08448">
    <property type="entry name" value="PAS_4"/>
    <property type="match status" value="1"/>
</dbReference>
<dbReference type="InterPro" id="IPR004358">
    <property type="entry name" value="Sig_transdc_His_kin-like_C"/>
</dbReference>
<feature type="domain" description="PAS" evidence="10">
    <location>
        <begin position="1"/>
        <end position="70"/>
    </location>
</feature>
<gene>
    <name evidence="12" type="ORF">FRIFI_0863</name>
</gene>
<dbReference type="EC" id="2.7.13.3" evidence="2"/>
<evidence type="ECO:0000313" key="12">
    <source>
        <dbReference type="EMBL" id="CEI72406.1"/>
    </source>
</evidence>
<dbReference type="GO" id="GO:0005524">
    <property type="term" value="F:ATP binding"/>
    <property type="evidence" value="ECO:0007669"/>
    <property type="project" value="UniProtKB-KW"/>
</dbReference>
<dbReference type="InterPro" id="IPR013655">
    <property type="entry name" value="PAS_fold_3"/>
</dbReference>
<dbReference type="Gene3D" id="3.30.450.40">
    <property type="match status" value="1"/>
</dbReference>
<keyword evidence="8" id="KW-0902">Two-component regulatory system</keyword>
<organism evidence="12 13">
    <name type="scientific">Romboutsia hominis</name>
    <dbReference type="NCBI Taxonomy" id="1507512"/>
    <lineage>
        <taxon>Bacteria</taxon>
        <taxon>Bacillati</taxon>
        <taxon>Bacillota</taxon>
        <taxon>Clostridia</taxon>
        <taxon>Peptostreptococcales</taxon>
        <taxon>Peptostreptococcaceae</taxon>
        <taxon>Romboutsia</taxon>
    </lineage>
</organism>
<dbReference type="EMBL" id="LN650648">
    <property type="protein sequence ID" value="CEI72406.1"/>
    <property type="molecule type" value="Genomic_DNA"/>
</dbReference>
<evidence type="ECO:0000313" key="13">
    <source>
        <dbReference type="Proteomes" id="UP000245695"/>
    </source>
</evidence>
<keyword evidence="13" id="KW-1185">Reference proteome</keyword>
<evidence type="ECO:0000256" key="1">
    <source>
        <dbReference type="ARBA" id="ARBA00000085"/>
    </source>
</evidence>
<dbReference type="PROSITE" id="PS50113">
    <property type="entry name" value="PAC"/>
    <property type="match status" value="1"/>
</dbReference>
<dbReference type="PANTHER" id="PTHR43711:SF26">
    <property type="entry name" value="SENSOR HISTIDINE KINASE RCSC"/>
    <property type="match status" value="1"/>
</dbReference>
<keyword evidence="7" id="KW-0067">ATP-binding</keyword>
<evidence type="ECO:0000259" key="10">
    <source>
        <dbReference type="PROSITE" id="PS50112"/>
    </source>
</evidence>
<dbReference type="SUPFAM" id="SSF55785">
    <property type="entry name" value="PYP-like sensor domain (PAS domain)"/>
    <property type="match status" value="3"/>
</dbReference>
<dbReference type="SMART" id="SM00388">
    <property type="entry name" value="HisKA"/>
    <property type="match status" value="1"/>
</dbReference>
<dbReference type="SMART" id="SM00091">
    <property type="entry name" value="PAS"/>
    <property type="match status" value="3"/>
</dbReference>
<dbReference type="CDD" id="cd00130">
    <property type="entry name" value="PAS"/>
    <property type="match status" value="1"/>
</dbReference>
<evidence type="ECO:0000259" key="11">
    <source>
        <dbReference type="PROSITE" id="PS50113"/>
    </source>
</evidence>
<evidence type="ECO:0000259" key="9">
    <source>
        <dbReference type="PROSITE" id="PS50109"/>
    </source>
</evidence>
<keyword evidence="6 12" id="KW-0418">Kinase</keyword>
<dbReference type="InterPro" id="IPR029016">
    <property type="entry name" value="GAF-like_dom_sf"/>
</dbReference>
<dbReference type="InterPro" id="IPR035965">
    <property type="entry name" value="PAS-like_dom_sf"/>
</dbReference>
<feature type="domain" description="Histidine kinase" evidence="9">
    <location>
        <begin position="541"/>
        <end position="762"/>
    </location>
</feature>
<evidence type="ECO:0000256" key="2">
    <source>
        <dbReference type="ARBA" id="ARBA00012438"/>
    </source>
</evidence>
<dbReference type="PANTHER" id="PTHR43711">
    <property type="entry name" value="TWO-COMPONENT HISTIDINE KINASE"/>
    <property type="match status" value="1"/>
</dbReference>
<feature type="domain" description="PAS" evidence="10">
    <location>
        <begin position="403"/>
        <end position="462"/>
    </location>
</feature>
<accession>A0A2P2BPZ4</accession>
<evidence type="ECO:0000256" key="8">
    <source>
        <dbReference type="ARBA" id="ARBA00023012"/>
    </source>
</evidence>
<evidence type="ECO:0000256" key="6">
    <source>
        <dbReference type="ARBA" id="ARBA00022777"/>
    </source>
</evidence>
<dbReference type="SUPFAM" id="SSF55781">
    <property type="entry name" value="GAF domain-like"/>
    <property type="match status" value="1"/>
</dbReference>
<dbReference type="AlphaFoldDB" id="A0A2P2BPZ4"/>
<dbReference type="SUPFAM" id="SSF55874">
    <property type="entry name" value="ATPase domain of HSP90 chaperone/DNA topoisomerase II/histidine kinase"/>
    <property type="match status" value="1"/>
</dbReference>
<feature type="domain" description="PAS" evidence="10">
    <location>
        <begin position="104"/>
        <end position="174"/>
    </location>
</feature>
<dbReference type="InterPro" id="IPR000014">
    <property type="entry name" value="PAS"/>
</dbReference>
<dbReference type="FunFam" id="3.30.565.10:FF:000037">
    <property type="entry name" value="Hybrid sensor histidine kinase/response regulator"/>
    <property type="match status" value="1"/>
</dbReference>
<evidence type="ECO:0000256" key="4">
    <source>
        <dbReference type="ARBA" id="ARBA00022679"/>
    </source>
</evidence>
<name>A0A2P2BPZ4_9FIRM</name>